<evidence type="ECO:0000259" key="4">
    <source>
        <dbReference type="PROSITE" id="PS50043"/>
    </source>
</evidence>
<dbReference type="InterPro" id="IPR041617">
    <property type="entry name" value="TPR_MalT"/>
</dbReference>
<dbReference type="SUPFAM" id="SSF46894">
    <property type="entry name" value="C-terminal effector domain of the bipartite response regulators"/>
    <property type="match status" value="1"/>
</dbReference>
<dbReference type="CDD" id="cd06170">
    <property type="entry name" value="LuxR_C_like"/>
    <property type="match status" value="1"/>
</dbReference>
<dbReference type="PROSITE" id="PS00622">
    <property type="entry name" value="HTH_LUXR_1"/>
    <property type="match status" value="1"/>
</dbReference>
<organism evidence="5 6">
    <name type="scientific">Cohnella cholangitidis</name>
    <dbReference type="NCBI Taxonomy" id="2598458"/>
    <lineage>
        <taxon>Bacteria</taxon>
        <taxon>Bacillati</taxon>
        <taxon>Bacillota</taxon>
        <taxon>Bacilli</taxon>
        <taxon>Bacillales</taxon>
        <taxon>Paenibacillaceae</taxon>
        <taxon>Cohnella</taxon>
    </lineage>
</organism>
<dbReference type="SUPFAM" id="SSF48452">
    <property type="entry name" value="TPR-like"/>
    <property type="match status" value="1"/>
</dbReference>
<dbReference type="EMBL" id="CP041969">
    <property type="protein sequence ID" value="QMV41522.1"/>
    <property type="molecule type" value="Genomic_DNA"/>
</dbReference>
<dbReference type="GO" id="GO:0006355">
    <property type="term" value="P:regulation of DNA-templated transcription"/>
    <property type="evidence" value="ECO:0007669"/>
    <property type="project" value="InterPro"/>
</dbReference>
<evidence type="ECO:0000313" key="5">
    <source>
        <dbReference type="EMBL" id="QMV41522.1"/>
    </source>
</evidence>
<dbReference type="GO" id="GO:0003677">
    <property type="term" value="F:DNA binding"/>
    <property type="evidence" value="ECO:0007669"/>
    <property type="project" value="UniProtKB-KW"/>
</dbReference>
<reference evidence="5 6" key="1">
    <citation type="submission" date="2019-07" db="EMBL/GenBank/DDBJ databases">
        <authorList>
            <person name="Kim J.K."/>
            <person name="Cheong H.-M."/>
            <person name="Choi Y."/>
            <person name="Hwang K.J."/>
            <person name="Lee S."/>
            <person name="Choi C."/>
        </authorList>
    </citation>
    <scope>NUCLEOTIDE SEQUENCE [LARGE SCALE GENOMIC DNA]</scope>
    <source>
        <strain evidence="5 6">KS 22</strain>
    </source>
</reference>
<dbReference type="Gene3D" id="1.25.40.10">
    <property type="entry name" value="Tetratricopeptide repeat domain"/>
    <property type="match status" value="1"/>
</dbReference>
<dbReference type="PANTHER" id="PTHR44688:SF16">
    <property type="entry name" value="DNA-BINDING TRANSCRIPTIONAL ACTIVATOR DEVR_DOSR"/>
    <property type="match status" value="1"/>
</dbReference>
<dbReference type="Gene3D" id="1.10.10.10">
    <property type="entry name" value="Winged helix-like DNA-binding domain superfamily/Winged helix DNA-binding domain"/>
    <property type="match status" value="1"/>
</dbReference>
<name>A0A7G5BX38_9BACL</name>
<dbReference type="PROSITE" id="PS50043">
    <property type="entry name" value="HTH_LUXR_2"/>
    <property type="match status" value="1"/>
</dbReference>
<dbReference type="InterPro" id="IPR059106">
    <property type="entry name" value="WHD_MalT"/>
</dbReference>
<dbReference type="PANTHER" id="PTHR44688">
    <property type="entry name" value="DNA-BINDING TRANSCRIPTIONAL ACTIVATOR DEVR_DOSR"/>
    <property type="match status" value="1"/>
</dbReference>
<protein>
    <recommendedName>
        <fullName evidence="4">HTH luxR-type domain-containing protein</fullName>
    </recommendedName>
</protein>
<evidence type="ECO:0000313" key="6">
    <source>
        <dbReference type="Proteomes" id="UP000515679"/>
    </source>
</evidence>
<dbReference type="SMART" id="SM00421">
    <property type="entry name" value="HTH_LUXR"/>
    <property type="match status" value="1"/>
</dbReference>
<keyword evidence="3" id="KW-0804">Transcription</keyword>
<evidence type="ECO:0000256" key="1">
    <source>
        <dbReference type="ARBA" id="ARBA00023015"/>
    </source>
</evidence>
<dbReference type="Pfam" id="PF25873">
    <property type="entry name" value="WHD_MalT"/>
    <property type="match status" value="1"/>
</dbReference>
<proteinExistence type="predicted"/>
<dbReference type="Pfam" id="PF17874">
    <property type="entry name" value="TPR_MalT"/>
    <property type="match status" value="1"/>
</dbReference>
<keyword evidence="2" id="KW-0238">DNA-binding</keyword>
<dbReference type="RefSeq" id="WP_182302878.1">
    <property type="nucleotide sequence ID" value="NZ_CP041969.1"/>
</dbReference>
<evidence type="ECO:0000256" key="3">
    <source>
        <dbReference type="ARBA" id="ARBA00023163"/>
    </source>
</evidence>
<dbReference type="InterPro" id="IPR000792">
    <property type="entry name" value="Tscrpt_reg_LuxR_C"/>
</dbReference>
<dbReference type="AlphaFoldDB" id="A0A7G5BX38"/>
<gene>
    <name evidence="5" type="ORF">FPL14_10185</name>
</gene>
<dbReference type="Proteomes" id="UP000515679">
    <property type="component" value="Chromosome"/>
</dbReference>
<evidence type="ECO:0000256" key="2">
    <source>
        <dbReference type="ARBA" id="ARBA00023125"/>
    </source>
</evidence>
<dbReference type="InterPro" id="IPR036388">
    <property type="entry name" value="WH-like_DNA-bd_sf"/>
</dbReference>
<dbReference type="Pfam" id="PF00196">
    <property type="entry name" value="GerE"/>
    <property type="match status" value="1"/>
</dbReference>
<feature type="domain" description="HTH luxR-type" evidence="4">
    <location>
        <begin position="597"/>
        <end position="662"/>
    </location>
</feature>
<dbReference type="InterPro" id="IPR016032">
    <property type="entry name" value="Sig_transdc_resp-reg_C-effctor"/>
</dbReference>
<dbReference type="KEGG" id="cchl:FPL14_10185"/>
<sequence length="664" mass="76646">MTENDLRFASEEGALFFRDCMRLELTDEDTALFVRRTEGWVSGLHLAAISLRNSGEPTAFVREFGGRQRGIAQYLLEEVLSGQDEAVRGFLLRTSILSRMNASLCEAVTGEPGAQAMLERLEQLHLFLTPLDERSEWYRYHHLFGDFLQQQFRTLQPDRWKDAHEAAARWLEDRGDAAAAVEHWLAGGRYEEAAASIEANIAALHNHRAALLGWLEAIPFASMRKRPFIQLLYLKVKAEMGDNAWVEQQLRALRHELDDPDWKAWLGAYYFLATENAIYLRNMADVFENLKLYETHEQKGKDNPLQMIASNTLGAPYYTNILSFFDDLREAERFLAECMRIWEEKENYPFLGYFYCFYSSLLFEWDRVEESEAMLRRIVYDGPWQPYTRIWVFGIESLAWIHLIREEASLAFAMLEDAEERLNTSDKEKFLRRLTAETAYFDLFAGHLDRVEAWVLSCGLKPTDPVPSMYRDHYILARGLIELGRASEAVVLSESIVRMTVQKNWRWDRVKALTLLCLALDKQGNEEEALRQLEAALSLGEPHGYARTFLDEGKAMGSLLARYVRRRQSGTPGLTGNVSLAYVKRLISKLHVRLEDEVDVPVLLTGQESRILRLVEQGQKNREIAERLNVSEETVKKHLKNVYTKLEANSRVQAVTIAKQRRLI</sequence>
<keyword evidence="1" id="KW-0805">Transcription regulation</keyword>
<accession>A0A7G5BX38</accession>
<dbReference type="PRINTS" id="PR00038">
    <property type="entry name" value="HTHLUXR"/>
</dbReference>
<keyword evidence="6" id="KW-1185">Reference proteome</keyword>
<dbReference type="InterPro" id="IPR011990">
    <property type="entry name" value="TPR-like_helical_dom_sf"/>
</dbReference>